<sequence>MFPHDNGGEDDPSLIFFPPDFTTLSYPQSPPPLLPQDLITFQTAAAQTPTPFTDPAGNPNFAGAQFPDPPAGVAEDVPATSGNMRKNIIHREVERQRRKEMATLHSSLRNLLPLRFVKGKRAVSDHMQAAVEYIRELQRRTDELSKKRDALKSGYGTGTRDDQVGSSSTSNVSAVSSGIVMVRPCLIGVEVAVNVSSSSSGGGGQQGGLQLSRVVELLMGQGLDVVTCDTVRVNDRFIHTLQSKGSDPSSSIDVAALQSLLTRARAMGLLGNIRRTDRSM</sequence>
<organism evidence="8 9">
    <name type="scientific">Linum trigynum</name>
    <dbReference type="NCBI Taxonomy" id="586398"/>
    <lineage>
        <taxon>Eukaryota</taxon>
        <taxon>Viridiplantae</taxon>
        <taxon>Streptophyta</taxon>
        <taxon>Embryophyta</taxon>
        <taxon>Tracheophyta</taxon>
        <taxon>Spermatophyta</taxon>
        <taxon>Magnoliopsida</taxon>
        <taxon>eudicotyledons</taxon>
        <taxon>Gunneridae</taxon>
        <taxon>Pentapetalae</taxon>
        <taxon>rosids</taxon>
        <taxon>fabids</taxon>
        <taxon>Malpighiales</taxon>
        <taxon>Linaceae</taxon>
        <taxon>Linum</taxon>
    </lineage>
</organism>
<evidence type="ECO:0000256" key="1">
    <source>
        <dbReference type="ARBA" id="ARBA00004123"/>
    </source>
</evidence>
<feature type="region of interest" description="Disordered" evidence="6">
    <location>
        <begin position="142"/>
        <end position="170"/>
    </location>
</feature>
<dbReference type="GO" id="GO:0000981">
    <property type="term" value="F:DNA-binding transcription factor activity, RNA polymerase II-specific"/>
    <property type="evidence" value="ECO:0007669"/>
    <property type="project" value="TreeGrafter"/>
</dbReference>
<evidence type="ECO:0000256" key="5">
    <source>
        <dbReference type="ARBA" id="ARBA00023242"/>
    </source>
</evidence>
<comment type="subcellular location">
    <subcellularLocation>
        <location evidence="1">Nucleus</location>
    </subcellularLocation>
</comment>
<dbReference type="Pfam" id="PF00010">
    <property type="entry name" value="HLH"/>
    <property type="match status" value="1"/>
</dbReference>
<gene>
    <name evidence="8" type="ORF">LTRI10_LOCUS13419</name>
</gene>
<evidence type="ECO:0000256" key="6">
    <source>
        <dbReference type="SAM" id="MobiDB-lite"/>
    </source>
</evidence>
<dbReference type="InterPro" id="IPR036638">
    <property type="entry name" value="HLH_DNA-bd_sf"/>
</dbReference>
<dbReference type="AlphaFoldDB" id="A0AAV2DDI6"/>
<dbReference type="Gene3D" id="4.10.280.10">
    <property type="entry name" value="Helix-loop-helix DNA-binding domain"/>
    <property type="match status" value="1"/>
</dbReference>
<keyword evidence="5" id="KW-0539">Nucleus</keyword>
<dbReference type="GO" id="GO:0000977">
    <property type="term" value="F:RNA polymerase II transcription regulatory region sequence-specific DNA binding"/>
    <property type="evidence" value="ECO:0007669"/>
    <property type="project" value="TreeGrafter"/>
</dbReference>
<dbReference type="CDD" id="cd18914">
    <property type="entry name" value="bHLH_AtORG2_like"/>
    <property type="match status" value="1"/>
</dbReference>
<protein>
    <recommendedName>
        <fullName evidence="7">BHLH domain-containing protein</fullName>
    </recommendedName>
</protein>
<dbReference type="GO" id="GO:0046983">
    <property type="term" value="F:protein dimerization activity"/>
    <property type="evidence" value="ECO:0007669"/>
    <property type="project" value="InterPro"/>
</dbReference>
<keyword evidence="3" id="KW-0238">DNA-binding</keyword>
<name>A0AAV2DDI6_9ROSI</name>
<accession>A0AAV2DDI6</accession>
<reference evidence="8 9" key="1">
    <citation type="submission" date="2024-04" db="EMBL/GenBank/DDBJ databases">
        <authorList>
            <person name="Fracassetti M."/>
        </authorList>
    </citation>
    <scope>NUCLEOTIDE SEQUENCE [LARGE SCALE GENOMIC DNA]</scope>
</reference>
<dbReference type="InterPro" id="IPR015660">
    <property type="entry name" value="MASH1/Ascl1a-like"/>
</dbReference>
<evidence type="ECO:0000313" key="8">
    <source>
        <dbReference type="EMBL" id="CAL1371347.1"/>
    </source>
</evidence>
<evidence type="ECO:0000256" key="2">
    <source>
        <dbReference type="ARBA" id="ARBA00023015"/>
    </source>
</evidence>
<proteinExistence type="predicted"/>
<evidence type="ECO:0000256" key="3">
    <source>
        <dbReference type="ARBA" id="ARBA00023125"/>
    </source>
</evidence>
<evidence type="ECO:0000313" key="9">
    <source>
        <dbReference type="Proteomes" id="UP001497516"/>
    </source>
</evidence>
<keyword evidence="4" id="KW-0804">Transcription</keyword>
<feature type="domain" description="BHLH" evidence="7">
    <location>
        <begin position="85"/>
        <end position="137"/>
    </location>
</feature>
<evidence type="ECO:0000256" key="4">
    <source>
        <dbReference type="ARBA" id="ARBA00023163"/>
    </source>
</evidence>
<dbReference type="GO" id="GO:0090575">
    <property type="term" value="C:RNA polymerase II transcription regulator complex"/>
    <property type="evidence" value="ECO:0007669"/>
    <property type="project" value="TreeGrafter"/>
</dbReference>
<keyword evidence="2" id="KW-0805">Transcription regulation</keyword>
<evidence type="ECO:0000259" key="7">
    <source>
        <dbReference type="PROSITE" id="PS50888"/>
    </source>
</evidence>
<dbReference type="EMBL" id="OZ034815">
    <property type="protein sequence ID" value="CAL1371347.1"/>
    <property type="molecule type" value="Genomic_DNA"/>
</dbReference>
<keyword evidence="9" id="KW-1185">Reference proteome</keyword>
<dbReference type="SUPFAM" id="SSF47459">
    <property type="entry name" value="HLH, helix-loop-helix DNA-binding domain"/>
    <property type="match status" value="1"/>
</dbReference>
<dbReference type="PROSITE" id="PS50888">
    <property type="entry name" value="BHLH"/>
    <property type="match status" value="1"/>
</dbReference>
<dbReference type="PANTHER" id="PTHR13935">
    <property type="entry name" value="ACHAETE-SCUTE TRANSCRIPTION FACTOR-RELATED"/>
    <property type="match status" value="1"/>
</dbReference>
<dbReference type="PANTHER" id="PTHR13935:SF106">
    <property type="entry name" value="ACHAETE-SCUTE COMPLEX PROTEIN T5-RELATED"/>
    <property type="match status" value="1"/>
</dbReference>
<feature type="compositionally biased region" description="Basic and acidic residues" evidence="6">
    <location>
        <begin position="142"/>
        <end position="151"/>
    </location>
</feature>
<dbReference type="InterPro" id="IPR011598">
    <property type="entry name" value="bHLH_dom"/>
</dbReference>
<dbReference type="Proteomes" id="UP001497516">
    <property type="component" value="Chromosome 2"/>
</dbReference>